<dbReference type="InterPro" id="IPR013762">
    <property type="entry name" value="Integrase-like_cat_sf"/>
</dbReference>
<dbReference type="SUPFAM" id="SSF56349">
    <property type="entry name" value="DNA breaking-rejoining enzymes"/>
    <property type="match status" value="1"/>
</dbReference>
<keyword evidence="3" id="KW-1185">Reference proteome</keyword>
<reference evidence="3" key="1">
    <citation type="journal article" date="2019" name="Int. J. Syst. Evol. Microbiol.">
        <title>The Global Catalogue of Microorganisms (GCM) 10K type strain sequencing project: providing services to taxonomists for standard genome sequencing and annotation.</title>
        <authorList>
            <consortium name="The Broad Institute Genomics Platform"/>
            <consortium name="The Broad Institute Genome Sequencing Center for Infectious Disease"/>
            <person name="Wu L."/>
            <person name="Ma J."/>
        </authorList>
    </citation>
    <scope>NUCLEOTIDE SEQUENCE [LARGE SCALE GENOMIC DNA]</scope>
    <source>
        <strain evidence="3">CGMCC 1.19062</strain>
    </source>
</reference>
<proteinExistence type="predicted"/>
<evidence type="ECO:0000313" key="3">
    <source>
        <dbReference type="Proteomes" id="UP001597295"/>
    </source>
</evidence>
<dbReference type="Gene3D" id="1.10.443.10">
    <property type="entry name" value="Intergrase catalytic core"/>
    <property type="match status" value="1"/>
</dbReference>
<dbReference type="InterPro" id="IPR011010">
    <property type="entry name" value="DNA_brk_join_enz"/>
</dbReference>
<accession>A0ABW5DNU4</accession>
<name>A0ABW5DNU4_9PROT</name>
<gene>
    <name evidence="2" type="ORF">ACFSM5_07825</name>
</gene>
<dbReference type="EMBL" id="JBHUIP010000005">
    <property type="protein sequence ID" value="MFD2262793.1"/>
    <property type="molecule type" value="Genomic_DNA"/>
</dbReference>
<comment type="caution">
    <text evidence="2">The sequence shown here is derived from an EMBL/GenBank/DDBJ whole genome shotgun (WGS) entry which is preliminary data.</text>
</comment>
<organism evidence="2 3">
    <name type="scientific">Lacibacterium aquatile</name>
    <dbReference type="NCBI Taxonomy" id="1168082"/>
    <lineage>
        <taxon>Bacteria</taxon>
        <taxon>Pseudomonadati</taxon>
        <taxon>Pseudomonadota</taxon>
        <taxon>Alphaproteobacteria</taxon>
        <taxon>Rhodospirillales</taxon>
        <taxon>Rhodospirillaceae</taxon>
    </lineage>
</organism>
<dbReference type="Proteomes" id="UP001597295">
    <property type="component" value="Unassembled WGS sequence"/>
</dbReference>
<dbReference type="RefSeq" id="WP_379875760.1">
    <property type="nucleotide sequence ID" value="NZ_JBHUIP010000005.1"/>
</dbReference>
<evidence type="ECO:0000256" key="1">
    <source>
        <dbReference type="ARBA" id="ARBA00023172"/>
    </source>
</evidence>
<evidence type="ECO:0000313" key="2">
    <source>
        <dbReference type="EMBL" id="MFD2262793.1"/>
    </source>
</evidence>
<evidence type="ECO:0008006" key="4">
    <source>
        <dbReference type="Google" id="ProtNLM"/>
    </source>
</evidence>
<sequence>MKEIPEYVLPEVRFDADVWGCSTLEAKPVQAWRRLLKWPSVAPFAYEARNQNDDLIILKLFTFELCHQFKLSTARDFLYWMRRLLALCAEERGREHVNLEDITLQNLLCLSQHLKGRPFRSFCGAVVRIGEVVRDYGLSGGPVITRWQIDEVIRACDKHTTRRAPTVKLCPEDARPLLDHAWEILLHDAPLLQEILPVKSFRANLPADLKSVAFSATSETRSIHDLSVAVQGAAILLISFLVGMRASEIAALEPGAVRMLGVNKNVPVLVGQTFKTTPNSPETFWPCGEVIARVVEIIETTFAEHRAQNGITSLFVATRSNATIAILTTYLDDYRNLFADRSQAPRISIRSGRKTLLTTIANLSGRTALANLTIAAKQAHHRDLETTMEYIDDSHM</sequence>
<protein>
    <recommendedName>
        <fullName evidence="4">Tyr recombinase domain-containing protein</fullName>
    </recommendedName>
</protein>
<keyword evidence="1" id="KW-0233">DNA recombination</keyword>